<sequence>MPQAKLSDMLRGKFRSISQAKMLMRLNRLRCDVEIVVRKNGQK</sequence>
<reference evidence="3" key="2">
    <citation type="submission" date="2022-03" db="EMBL/GenBank/DDBJ databases">
        <title>Genome Encyclopedia of Bacteria and Archaea VI: Functional Genomics of Type Strains.</title>
        <authorList>
            <person name="Whitman W."/>
        </authorList>
    </citation>
    <scope>NUCLEOTIDE SEQUENCE</scope>
    <source>
        <strain evidence="3">HSC-15S17</strain>
    </source>
</reference>
<evidence type="ECO:0000313" key="2">
    <source>
        <dbReference type="EMBL" id="MBV6325268.1"/>
    </source>
</evidence>
<dbReference type="EMBL" id="JAHTGR010000028">
    <property type="protein sequence ID" value="MBV6325268.1"/>
    <property type="molecule type" value="Genomic_DNA"/>
</dbReference>
<dbReference type="InterPro" id="IPR039554">
    <property type="entry name" value="HigA2-like_HTH"/>
</dbReference>
<evidence type="ECO:0000313" key="5">
    <source>
        <dbReference type="Proteomes" id="UP001162889"/>
    </source>
</evidence>
<evidence type="ECO:0000313" key="4">
    <source>
        <dbReference type="Proteomes" id="UP001155901"/>
    </source>
</evidence>
<dbReference type="Proteomes" id="UP001162889">
    <property type="component" value="Unassembled WGS sequence"/>
</dbReference>
<keyword evidence="3" id="KW-0238">DNA-binding</keyword>
<keyword evidence="5" id="KW-1185">Reference proteome</keyword>
<dbReference type="GO" id="GO:0003677">
    <property type="term" value="F:DNA binding"/>
    <property type="evidence" value="ECO:0007669"/>
    <property type="project" value="UniProtKB-KW"/>
</dbReference>
<dbReference type="EMBL" id="JALJZU010000020">
    <property type="protein sequence ID" value="MCP2012481.1"/>
    <property type="molecule type" value="Genomic_DNA"/>
</dbReference>
<evidence type="ECO:0000313" key="3">
    <source>
        <dbReference type="EMBL" id="MCP2012481.1"/>
    </source>
</evidence>
<organism evidence="2 4">
    <name type="scientific">Duganella violaceipulchra</name>
    <dbReference type="NCBI Taxonomy" id="2849652"/>
    <lineage>
        <taxon>Bacteria</taxon>
        <taxon>Pseudomonadati</taxon>
        <taxon>Pseudomonadota</taxon>
        <taxon>Betaproteobacteria</taxon>
        <taxon>Burkholderiales</taxon>
        <taxon>Oxalobacteraceae</taxon>
        <taxon>Telluria group</taxon>
        <taxon>Duganella</taxon>
    </lineage>
</organism>
<gene>
    <name evidence="2" type="ORF">KVP70_30560</name>
    <name evidence="3" type="ORF">L1274_006245</name>
</gene>
<evidence type="ECO:0000259" key="1">
    <source>
        <dbReference type="Pfam" id="PF13744"/>
    </source>
</evidence>
<name>A0AA41HK23_9BURK</name>
<dbReference type="Pfam" id="PF13744">
    <property type="entry name" value="HTH_37"/>
    <property type="match status" value="1"/>
</dbReference>
<protein>
    <submittedName>
        <fullName evidence="2">Helix-turn-helix domain-containing protein</fullName>
    </submittedName>
    <submittedName>
        <fullName evidence="3">XRE-type DNA-binding protein</fullName>
    </submittedName>
</protein>
<feature type="domain" description="HigA2-like helix-turn-helix" evidence="1">
    <location>
        <begin position="1"/>
        <end position="38"/>
    </location>
</feature>
<reference evidence="2" key="1">
    <citation type="submission" date="2021-07" db="EMBL/GenBank/DDBJ databases">
        <title>Characterization of violacein-producing bacteria and related species.</title>
        <authorList>
            <person name="Wilson H.S."/>
            <person name="De Leon M.E."/>
        </authorList>
    </citation>
    <scope>NUCLEOTIDE SEQUENCE</scope>
    <source>
        <strain evidence="2">HSC-15S17</strain>
    </source>
</reference>
<dbReference type="Proteomes" id="UP001155901">
    <property type="component" value="Unassembled WGS sequence"/>
</dbReference>
<dbReference type="RefSeq" id="WP_217946151.1">
    <property type="nucleotide sequence ID" value="NZ_JAHTGR010000028.1"/>
</dbReference>
<dbReference type="AlphaFoldDB" id="A0AA41HK23"/>
<proteinExistence type="predicted"/>
<accession>A0AA41HK23</accession>
<comment type="caution">
    <text evidence="2">The sequence shown here is derived from an EMBL/GenBank/DDBJ whole genome shotgun (WGS) entry which is preliminary data.</text>
</comment>